<evidence type="ECO:0000313" key="3">
    <source>
        <dbReference type="Proteomes" id="UP000196435"/>
    </source>
</evidence>
<protein>
    <submittedName>
        <fullName evidence="2">Uncharacterized protein</fullName>
    </submittedName>
</protein>
<keyword evidence="1" id="KW-0472">Membrane</keyword>
<evidence type="ECO:0000313" key="2">
    <source>
        <dbReference type="EMBL" id="SIP71898.1"/>
    </source>
</evidence>
<dbReference type="Proteomes" id="UP000196435">
    <property type="component" value="Unassembled WGS sequence"/>
</dbReference>
<feature type="transmembrane region" description="Helical" evidence="1">
    <location>
        <begin position="30"/>
        <end position="51"/>
    </location>
</feature>
<dbReference type="AlphaFoldDB" id="A0A1N6MSR6"/>
<keyword evidence="1" id="KW-0812">Transmembrane</keyword>
<reference evidence="3" key="1">
    <citation type="submission" date="2016-12" db="EMBL/GenBank/DDBJ databases">
        <authorList>
            <person name="Gaudriault S."/>
        </authorList>
    </citation>
    <scope>NUCLEOTIDE SEQUENCE [LARGE SCALE GENOMIC DNA]</scope>
    <source>
        <strain evidence="3">HGB1681 (deposited as PTA-6826 in the American Type Culture Collection)</strain>
    </source>
</reference>
<dbReference type="EMBL" id="FTLG01000033">
    <property type="protein sequence ID" value="SIP71898.1"/>
    <property type="molecule type" value="Genomic_DNA"/>
</dbReference>
<gene>
    <name evidence="2" type="ORF">XIS1_1280028</name>
</gene>
<evidence type="ECO:0000256" key="1">
    <source>
        <dbReference type="SAM" id="Phobius"/>
    </source>
</evidence>
<name>A0A1N6MSR6_9GAMM</name>
<proteinExistence type="predicted"/>
<keyword evidence="1" id="KW-1133">Transmembrane helix</keyword>
<sequence>MRKNIAYTQQISGYNLKDDGYKKGIKEKGIAAAIPFFLYLTYHLHFSVTYFR</sequence>
<organism evidence="2 3">
    <name type="scientific">Xenorhabdus innexi</name>
    <dbReference type="NCBI Taxonomy" id="290109"/>
    <lineage>
        <taxon>Bacteria</taxon>
        <taxon>Pseudomonadati</taxon>
        <taxon>Pseudomonadota</taxon>
        <taxon>Gammaproteobacteria</taxon>
        <taxon>Enterobacterales</taxon>
        <taxon>Morganellaceae</taxon>
        <taxon>Xenorhabdus</taxon>
    </lineage>
</organism>
<accession>A0A1N6MSR6</accession>